<dbReference type="PRINTS" id="PR00704">
    <property type="entry name" value="CALPAIN"/>
</dbReference>
<dbReference type="Proteomes" id="UP000092382">
    <property type="component" value="Unassembled WGS sequence"/>
</dbReference>
<dbReference type="PATRIC" id="fig|1710894.3.peg.1825"/>
<reference evidence="7 8" key="1">
    <citation type="submission" date="2015-09" db="EMBL/GenBank/DDBJ databases">
        <title>Whole genome shotgun sequence assembly of Aphanizomenon flos-aquae UKL13.</title>
        <authorList>
            <person name="Driscoll C."/>
        </authorList>
    </citation>
    <scope>NUCLEOTIDE SEQUENCE [LARGE SCALE GENOMIC DNA]</scope>
    <source>
        <strain evidence="7">MDT13</strain>
    </source>
</reference>
<evidence type="ECO:0000313" key="8">
    <source>
        <dbReference type="Proteomes" id="UP000092382"/>
    </source>
</evidence>
<dbReference type="InterPro" id="IPR022684">
    <property type="entry name" value="Calpain_cysteine_protease"/>
</dbReference>
<dbReference type="AlphaFoldDB" id="A0A1B7VNA5"/>
<gene>
    <name evidence="7" type="ORF">AN481_16195</name>
</gene>
<feature type="active site" evidence="5">
    <location>
        <position position="382"/>
    </location>
</feature>
<dbReference type="InterPro" id="IPR013783">
    <property type="entry name" value="Ig-like_fold"/>
</dbReference>
<dbReference type="SUPFAM" id="SSF54001">
    <property type="entry name" value="Cysteine proteinases"/>
    <property type="match status" value="1"/>
</dbReference>
<dbReference type="InterPro" id="IPR038765">
    <property type="entry name" value="Papain-like_cys_pep_sf"/>
</dbReference>
<dbReference type="InterPro" id="IPR001300">
    <property type="entry name" value="Peptidase_C2_calpain_cat"/>
</dbReference>
<dbReference type="GO" id="GO:0004198">
    <property type="term" value="F:calcium-dependent cysteine-type endopeptidase activity"/>
    <property type="evidence" value="ECO:0007669"/>
    <property type="project" value="InterPro"/>
</dbReference>
<evidence type="ECO:0000256" key="1">
    <source>
        <dbReference type="ARBA" id="ARBA00007623"/>
    </source>
</evidence>
<dbReference type="SMART" id="SM00230">
    <property type="entry name" value="CysPc"/>
    <property type="match status" value="1"/>
</dbReference>
<feature type="domain" description="Calpain catalytic" evidence="6">
    <location>
        <begin position="209"/>
        <end position="426"/>
    </location>
</feature>
<keyword evidence="2 5" id="KW-0645">Protease</keyword>
<dbReference type="Gene3D" id="2.60.40.10">
    <property type="entry name" value="Immunoglobulins"/>
    <property type="match status" value="1"/>
</dbReference>
<feature type="non-terminal residue" evidence="7">
    <location>
        <position position="1"/>
    </location>
</feature>
<evidence type="ECO:0000259" key="6">
    <source>
        <dbReference type="PROSITE" id="PS50203"/>
    </source>
</evidence>
<feature type="active site" evidence="5">
    <location>
        <position position="224"/>
    </location>
</feature>
<organism evidence="7 8">
    <name type="scientific">Aphanizomenon flos-aquae LD13</name>
    <dbReference type="NCBI Taxonomy" id="1710894"/>
    <lineage>
        <taxon>Bacteria</taxon>
        <taxon>Bacillati</taxon>
        <taxon>Cyanobacteriota</taxon>
        <taxon>Cyanophyceae</taxon>
        <taxon>Nostocales</taxon>
        <taxon>Aphanizomenonaceae</taxon>
        <taxon>Aphanizomenon</taxon>
    </lineage>
</organism>
<dbReference type="PANTHER" id="PTHR10183:SF379">
    <property type="entry name" value="CALPAIN-5"/>
    <property type="match status" value="1"/>
</dbReference>
<evidence type="ECO:0000256" key="4">
    <source>
        <dbReference type="ARBA" id="ARBA00022807"/>
    </source>
</evidence>
<feature type="active site" evidence="5">
    <location>
        <position position="400"/>
    </location>
</feature>
<protein>
    <recommendedName>
        <fullName evidence="6">Calpain catalytic domain-containing protein</fullName>
    </recommendedName>
</protein>
<dbReference type="EMBL" id="LJOY01000067">
    <property type="protein sequence ID" value="OBQ21612.1"/>
    <property type="molecule type" value="Genomic_DNA"/>
</dbReference>
<dbReference type="STRING" id="1803587.GCA_001593825_02589"/>
<evidence type="ECO:0000256" key="5">
    <source>
        <dbReference type="PROSITE-ProRule" id="PRU00239"/>
    </source>
</evidence>
<dbReference type="InterPro" id="IPR011635">
    <property type="entry name" value="CARDB"/>
</dbReference>
<dbReference type="PANTHER" id="PTHR10183">
    <property type="entry name" value="CALPAIN"/>
    <property type="match status" value="1"/>
</dbReference>
<evidence type="ECO:0000256" key="2">
    <source>
        <dbReference type="ARBA" id="ARBA00022670"/>
    </source>
</evidence>
<name>A0A1B7VNA5_APHFL</name>
<evidence type="ECO:0000313" key="7">
    <source>
        <dbReference type="EMBL" id="OBQ21612.1"/>
    </source>
</evidence>
<dbReference type="GO" id="GO:0006508">
    <property type="term" value="P:proteolysis"/>
    <property type="evidence" value="ECO:0007669"/>
    <property type="project" value="UniProtKB-KW"/>
</dbReference>
<comment type="caution">
    <text evidence="7">The sequence shown here is derived from an EMBL/GenBank/DDBJ whole genome shotgun (WGS) entry which is preliminary data.</text>
</comment>
<dbReference type="Pfam" id="PF00648">
    <property type="entry name" value="Peptidase_C2"/>
    <property type="match status" value="1"/>
</dbReference>
<keyword evidence="4 5" id="KW-0788">Thiol protease</keyword>
<comment type="similarity">
    <text evidence="1">Belongs to the peptidase C2 family.</text>
</comment>
<evidence type="ECO:0000256" key="3">
    <source>
        <dbReference type="ARBA" id="ARBA00022801"/>
    </source>
</evidence>
<dbReference type="PROSITE" id="PS50203">
    <property type="entry name" value="CALPAIN_CAT"/>
    <property type="match status" value="1"/>
</dbReference>
<accession>A0A1B7VNA5</accession>
<sequence>TSGSSSTESASFNLSQTLAAGNYYLFAKADGGNAITESDETNNVYYQAITVISGNNTDWFSINLRDAQLITLTRSLATDGNLSRNDMIALFRDAKDSAVIDANELTDLRTIVSNATLFTMQDYVRVLSDYVVNGNTANQWWTGGGTTRTSLGNLYAGSSDIQMEKLVGKWFLGTDRPDLRTEGDIANQGSGSYTGTKTYRAVSGSLFQNGISADDVKQGAVGDCYYVATLSSIAMEKPNYIQNMFIDNGDNTYTVRFFNNGVANYVTVDNYLPTNSSGSLIYASSGQSYNNSNNELWVALAEKAYAQLAESGWSRPSNVNNGYGSIEGGWMDYVIKQITGLNSTFNSILNMNETQLINLVNSNQILTAGFVNGGGYGVYNSHAYTITAYNSTTGKFNLRNPWATSHADVTWAELTTLKAYIIYSNT</sequence>
<dbReference type="Pfam" id="PF07705">
    <property type="entry name" value="CARDB"/>
    <property type="match status" value="1"/>
</dbReference>
<keyword evidence="3 5" id="KW-0378">Hydrolase</keyword>
<proteinExistence type="inferred from homology"/>